<feature type="domain" description="Beta-lactamase-related" evidence="1">
    <location>
        <begin position="23"/>
        <end position="234"/>
    </location>
</feature>
<gene>
    <name evidence="2" type="ORF">JVW63_09590</name>
</gene>
<dbReference type="PANTHER" id="PTHR43283">
    <property type="entry name" value="BETA-LACTAMASE-RELATED"/>
    <property type="match status" value="1"/>
</dbReference>
<protein>
    <submittedName>
        <fullName evidence="2">Beta-lactamase family protein</fullName>
    </submittedName>
</protein>
<comment type="caution">
    <text evidence="2">The sequence shown here is derived from an EMBL/GenBank/DDBJ whole genome shotgun (WGS) entry which is preliminary data.</text>
</comment>
<name>A0ABS2TH15_9ACTO</name>
<reference evidence="3" key="1">
    <citation type="submission" date="2021-02" db="EMBL/GenBank/DDBJ databases">
        <title>Leucobacter sp. CX169.</title>
        <authorList>
            <person name="Cheng Y."/>
        </authorList>
    </citation>
    <scope>NUCLEOTIDE SEQUENCE [LARGE SCALE GENOMIC DNA]</scope>
    <source>
        <strain evidence="3">JY899</strain>
    </source>
</reference>
<dbReference type="EMBL" id="JAFFJS010000006">
    <property type="protein sequence ID" value="MBM9433944.1"/>
    <property type="molecule type" value="Genomic_DNA"/>
</dbReference>
<dbReference type="Pfam" id="PF00144">
    <property type="entry name" value="Beta-lactamase"/>
    <property type="match status" value="1"/>
</dbReference>
<dbReference type="Proteomes" id="UP000705983">
    <property type="component" value="Unassembled WGS sequence"/>
</dbReference>
<dbReference type="Gene3D" id="3.40.710.10">
    <property type="entry name" value="DD-peptidase/beta-lactamase superfamily"/>
    <property type="match status" value="1"/>
</dbReference>
<dbReference type="InterPro" id="IPR001466">
    <property type="entry name" value="Beta-lactam-related"/>
</dbReference>
<sequence length="255" mass="27425">MDAVILSSVDKVIQNRGDIEHNFRFASVTKLFAAYSVLVAVDRHLVGLDEEAGPATVRHLLGHASGLPFEGDETVSEPGKRRIYSNTGFDVLGDHVAERVGMSIQTWIEQSVLEPLGLSSILIEGSPAHSGEGNAADLAAFARELLAPTLVSDGLVNEATTLSFGELPGILPGYGRQKNNAWGLGFEIRADKDPHWLGASFSPSAFGHFGQAGSFLWVDPEVQLAGVYLGDENFGKKHIELWPGLTDAMRAEAEF</sequence>
<proteinExistence type="predicted"/>
<evidence type="ECO:0000313" key="3">
    <source>
        <dbReference type="Proteomes" id="UP000705983"/>
    </source>
</evidence>
<accession>A0ABS2TH15</accession>
<evidence type="ECO:0000313" key="2">
    <source>
        <dbReference type="EMBL" id="MBM9433944.1"/>
    </source>
</evidence>
<organism evidence="2 3">
    <name type="scientific">Flaviflexus equikiangi</name>
    <dbReference type="NCBI Taxonomy" id="2758573"/>
    <lineage>
        <taxon>Bacteria</taxon>
        <taxon>Bacillati</taxon>
        <taxon>Actinomycetota</taxon>
        <taxon>Actinomycetes</taxon>
        <taxon>Actinomycetales</taxon>
        <taxon>Actinomycetaceae</taxon>
        <taxon>Flaviflexus</taxon>
    </lineage>
</organism>
<dbReference type="PANTHER" id="PTHR43283:SF15">
    <property type="entry name" value="CONSERVED PROTEIN"/>
    <property type="match status" value="1"/>
</dbReference>
<dbReference type="RefSeq" id="WP_187997027.1">
    <property type="nucleotide sequence ID" value="NZ_JACEXG010000006.1"/>
</dbReference>
<dbReference type="SUPFAM" id="SSF56601">
    <property type="entry name" value="beta-lactamase/transpeptidase-like"/>
    <property type="match status" value="1"/>
</dbReference>
<dbReference type="InterPro" id="IPR012338">
    <property type="entry name" value="Beta-lactam/transpept-like"/>
</dbReference>
<evidence type="ECO:0000259" key="1">
    <source>
        <dbReference type="Pfam" id="PF00144"/>
    </source>
</evidence>
<dbReference type="InterPro" id="IPR050789">
    <property type="entry name" value="Diverse_Enzym_Activities"/>
</dbReference>
<keyword evidence="3" id="KW-1185">Reference proteome</keyword>